<dbReference type="Gene3D" id="2.160.20.110">
    <property type="match status" value="1"/>
</dbReference>
<dbReference type="EMBL" id="CAXDID020000685">
    <property type="protein sequence ID" value="CAL6110268.1"/>
    <property type="molecule type" value="Genomic_DNA"/>
</dbReference>
<accession>A0AA86U2N7</accession>
<evidence type="ECO:0000313" key="2">
    <source>
        <dbReference type="EMBL" id="CAL6110268.1"/>
    </source>
</evidence>
<dbReference type="Proteomes" id="UP001642409">
    <property type="component" value="Unassembled WGS sequence"/>
</dbReference>
<evidence type="ECO:0000313" key="3">
    <source>
        <dbReference type="Proteomes" id="UP001642409"/>
    </source>
</evidence>
<organism evidence="1">
    <name type="scientific">Hexamita inflata</name>
    <dbReference type="NCBI Taxonomy" id="28002"/>
    <lineage>
        <taxon>Eukaryota</taxon>
        <taxon>Metamonada</taxon>
        <taxon>Diplomonadida</taxon>
        <taxon>Hexamitidae</taxon>
        <taxon>Hexamitinae</taxon>
        <taxon>Hexamita</taxon>
    </lineage>
</organism>
<name>A0AA86U2N7_9EUKA</name>
<dbReference type="AlphaFoldDB" id="A0AA86U2N7"/>
<evidence type="ECO:0000313" key="1">
    <source>
        <dbReference type="EMBL" id="CAI9928843.1"/>
    </source>
</evidence>
<gene>
    <name evidence="1" type="ORF">HINF_LOCUS16488</name>
    <name evidence="2" type="ORF">HINF_LOCUS75837</name>
</gene>
<reference evidence="1" key="1">
    <citation type="submission" date="2023-06" db="EMBL/GenBank/DDBJ databases">
        <authorList>
            <person name="Kurt Z."/>
        </authorList>
    </citation>
    <scope>NUCLEOTIDE SEQUENCE</scope>
</reference>
<dbReference type="EMBL" id="CATOUU010000422">
    <property type="protein sequence ID" value="CAI9928843.1"/>
    <property type="molecule type" value="Genomic_DNA"/>
</dbReference>
<keyword evidence="3" id="KW-1185">Reference proteome</keyword>
<comment type="caution">
    <text evidence="1">The sequence shown here is derived from an EMBL/GenBank/DDBJ whole genome shotgun (WGS) entry which is preliminary data.</text>
</comment>
<sequence length="975" mass="105757">MFMFTDYTQKIDVDIQVYNEDVNAFALFGFNLKTNVIKDSLVNISLNFEVFHGALVCIICDVEIYNCSLIFVASGKQLSGLVGEALNSVFLQQSLVQYRLTSLNASGVVNQIRNANANITIVDCKMAGSNLIESGYSGFIACEIVKPMNIIISSFVVCVDNIKSLGNQSFVFSINGTINYSCDVCGVQKVIYGLCGDNLQYAVEHNGMMTCDSPFEYLDNQCKCMYGYLRDGSICVDVIDAIHQSSQTMQNNNIINELLTNLSNIELHIEQLNDSILSNSNYIYGVMQNNSIILEEYILSNISKLQNFTQGKISLLENRILGNISDLSNQSKNNLAQIENYILGNFSGLNNILETNITTLNNSIIIINNEIQLLNNTIQNISLKINQNIANFNNSIIQMDNQVSTINSTMTTSIENMQQSLEDSNIVIDQQQSIIEVLMIQAQCLNLEQSHYTNNNECIVKYSINYSDDSLSCNQNIYVSVYDVVSVTNQVSSSSNFSSGYVFSNSKVIKNAFIDVSDGVYSTVQPLFQNQSIFNNIKIQIGTQTVSSGSILTTSSSIVVNLMNIVSKTGCFITVGPSQLNILIQSSSSVSIINLLINLSFATSDGNITLINNIGGVLNISGYQIIGQYQSSKTVTMIGRSISSTSSYIRLVSFNPDLYNVGPDSSYLLGYAVDSTFNIQGIAIVLGNNTNYQIATTSLSILYPFGGIITNMGSSTQVTIQKVILNCYQKFNTDQLTNFGFLVGQSSMVATTLYISNVCFQQVADCTRATTKVYYSGLIGQAYGTVSLQSLSLQLSIPAVFIQYVGIVGMLNSNCPIVEVINMKASVNVSSTSNRYLGALFGYQTGKNCTVLNTSISNSSLSSATFVGGIIGYVQSINQTIYNTTLFQSNVTGTATYIGGFVGQCYSTKLTITSSTISSIRVTGTTSLGIIIGGQSGTGNTQTITSSASIGSNYANAVLLANCVSLTNALVQKGC</sequence>
<proteinExistence type="predicted"/>
<protein>
    <submittedName>
        <fullName evidence="2">Hypothetical_protein</fullName>
    </submittedName>
</protein>
<reference evidence="2 3" key="2">
    <citation type="submission" date="2024-07" db="EMBL/GenBank/DDBJ databases">
        <authorList>
            <person name="Akdeniz Z."/>
        </authorList>
    </citation>
    <scope>NUCLEOTIDE SEQUENCE [LARGE SCALE GENOMIC DNA]</scope>
</reference>